<dbReference type="GO" id="GO:0016020">
    <property type="term" value="C:membrane"/>
    <property type="evidence" value="ECO:0007669"/>
    <property type="project" value="UniProtKB-SubCell"/>
</dbReference>
<sequence>MAAPRLPFLYPNLLRSVRACEPTTYRSIRFPPPPQQASHQKSSGPFSAFHTSQRCDAESFHQRYGPAAEPRIPPPPKPKDVVSPEAQQSTPKKDQAQADRKSEKSKLSEPQDVKDTGKEAKTDTGSKKSSPSSVSASSTNISAELPSQASGDPAQKAGIEAAASPDSAVDEQKADSSKGPQDFVFQMPGPISSSSPEGEAPSQSPPSENSQQQKPPHLSPGPYVHHFDTYTLVKDLGRSGFTEEQSVSIMKAIRGLLADNLELARKGLISKSDVENETYLFQAACSELRNSVLASRNTTIQAQRSERAQLQHELDILTQRMTQELAGLKDDLKEMFNDQKISTRELQRTLDTAIQELNYQITVSLNSDGKSEVEGLRWILTRRAALAIATSASMIILALRYSSYKHHEKENAAKGAAAEAKLNNQPPADTSLPPISRPESMTTEPIG</sequence>
<feature type="region of interest" description="Disordered" evidence="9">
    <location>
        <begin position="410"/>
        <end position="447"/>
    </location>
</feature>
<dbReference type="OrthoDB" id="5424147at2759"/>
<feature type="compositionally biased region" description="Low complexity" evidence="9">
    <location>
        <begin position="127"/>
        <end position="142"/>
    </location>
</feature>
<dbReference type="PANTHER" id="PTHR14360:SF12">
    <property type="entry name" value="MOZ PROTEIN REPRESENTS A CHROMATIN-ASSOCIATED ACETYLTRANSFERASE"/>
    <property type="match status" value="1"/>
</dbReference>
<dbReference type="AlphaFoldDB" id="A0A0H1BPE5"/>
<feature type="compositionally biased region" description="Low complexity" evidence="9">
    <location>
        <begin position="188"/>
        <end position="216"/>
    </location>
</feature>
<evidence type="ECO:0000256" key="8">
    <source>
        <dbReference type="SAM" id="Coils"/>
    </source>
</evidence>
<keyword evidence="6" id="KW-0496">Mitochondrion</keyword>
<evidence type="ECO:0000256" key="4">
    <source>
        <dbReference type="ARBA" id="ARBA00022989"/>
    </source>
</evidence>
<feature type="compositionally biased region" description="Low complexity" evidence="9">
    <location>
        <begin position="413"/>
        <end position="424"/>
    </location>
</feature>
<keyword evidence="3" id="KW-0812">Transmembrane</keyword>
<reference evidence="11" key="1">
    <citation type="journal article" date="2015" name="PLoS Genet.">
        <title>The dynamic genome and transcriptome of the human fungal pathogen Blastomyces and close relative Emmonsia.</title>
        <authorList>
            <person name="Munoz J.F."/>
            <person name="Gauthier G.M."/>
            <person name="Desjardins C.A."/>
            <person name="Gallo J.E."/>
            <person name="Holder J."/>
            <person name="Sullivan T.D."/>
            <person name="Marty A.J."/>
            <person name="Carmen J.C."/>
            <person name="Chen Z."/>
            <person name="Ding L."/>
            <person name="Gujja S."/>
            <person name="Magrini V."/>
            <person name="Misas E."/>
            <person name="Mitreva M."/>
            <person name="Priest M."/>
            <person name="Saif S."/>
            <person name="Whiston E.A."/>
            <person name="Young S."/>
            <person name="Zeng Q."/>
            <person name="Goldman W.E."/>
            <person name="Mardis E.R."/>
            <person name="Taylor J.W."/>
            <person name="McEwen J.G."/>
            <person name="Clay O.K."/>
            <person name="Klein B.S."/>
            <person name="Cuomo C.A."/>
        </authorList>
    </citation>
    <scope>NUCLEOTIDE SEQUENCE [LARGE SCALE GENOMIC DNA]</scope>
    <source>
        <strain evidence="11">UAMH 139</strain>
    </source>
</reference>
<evidence type="ECO:0000256" key="1">
    <source>
        <dbReference type="ARBA" id="ARBA00004173"/>
    </source>
</evidence>
<keyword evidence="5 8" id="KW-0175">Coiled coil</keyword>
<dbReference type="STRING" id="2060906.A0A0H1BPE5"/>
<feature type="coiled-coil region" evidence="8">
    <location>
        <begin position="300"/>
        <end position="338"/>
    </location>
</feature>
<keyword evidence="4" id="KW-1133">Transmembrane helix</keyword>
<organism evidence="10 11">
    <name type="scientific">Blastomyces silverae</name>
    <dbReference type="NCBI Taxonomy" id="2060906"/>
    <lineage>
        <taxon>Eukaryota</taxon>
        <taxon>Fungi</taxon>
        <taxon>Dikarya</taxon>
        <taxon>Ascomycota</taxon>
        <taxon>Pezizomycotina</taxon>
        <taxon>Eurotiomycetes</taxon>
        <taxon>Eurotiomycetidae</taxon>
        <taxon>Onygenales</taxon>
        <taxon>Ajellomycetaceae</taxon>
        <taxon>Blastomyces</taxon>
    </lineage>
</organism>
<feature type="compositionally biased region" description="Basic and acidic residues" evidence="9">
    <location>
        <begin position="91"/>
        <end position="126"/>
    </location>
</feature>
<dbReference type="EMBL" id="LDEV01000646">
    <property type="protein sequence ID" value="KLJ12872.1"/>
    <property type="molecule type" value="Genomic_DNA"/>
</dbReference>
<accession>A0A0H1BPE5</accession>
<keyword evidence="11" id="KW-1185">Reference proteome</keyword>
<evidence type="ECO:0000256" key="2">
    <source>
        <dbReference type="ARBA" id="ARBA00004370"/>
    </source>
</evidence>
<dbReference type="GO" id="GO:0005739">
    <property type="term" value="C:mitochondrion"/>
    <property type="evidence" value="ECO:0007669"/>
    <property type="project" value="UniProtKB-SubCell"/>
</dbReference>
<comment type="subcellular location">
    <subcellularLocation>
        <location evidence="2">Membrane</location>
    </subcellularLocation>
    <subcellularLocation>
        <location evidence="1">Mitochondrion</location>
    </subcellularLocation>
</comment>
<proteinExistence type="predicted"/>
<evidence type="ECO:0000256" key="7">
    <source>
        <dbReference type="ARBA" id="ARBA00023136"/>
    </source>
</evidence>
<protein>
    <recommendedName>
        <fullName evidence="12">MOZ protein represents a chromatin-associated acetyltransferase</fullName>
    </recommendedName>
</protein>
<feature type="compositionally biased region" description="Polar residues" evidence="9">
    <location>
        <begin position="36"/>
        <end position="52"/>
    </location>
</feature>
<evidence type="ECO:0000313" key="11">
    <source>
        <dbReference type="Proteomes" id="UP000053573"/>
    </source>
</evidence>
<dbReference type="PANTHER" id="PTHR14360">
    <property type="entry name" value="PROTEIN FMP32, MITOCHONDRIAL"/>
    <property type="match status" value="1"/>
</dbReference>
<evidence type="ECO:0000313" key="10">
    <source>
        <dbReference type="EMBL" id="KLJ12872.1"/>
    </source>
</evidence>
<gene>
    <name evidence="10" type="ORF">EMPG_09465</name>
</gene>
<dbReference type="InterPro" id="IPR024461">
    <property type="entry name" value="CCDC90-like"/>
</dbReference>
<dbReference type="Pfam" id="PF07798">
    <property type="entry name" value="CCDC90-like"/>
    <property type="match status" value="1"/>
</dbReference>
<name>A0A0H1BPE5_9EURO</name>
<comment type="caution">
    <text evidence="10">The sequence shown here is derived from an EMBL/GenBank/DDBJ whole genome shotgun (WGS) entry which is preliminary data.</text>
</comment>
<feature type="region of interest" description="Disordered" evidence="9">
    <location>
        <begin position="25"/>
        <end position="225"/>
    </location>
</feature>
<dbReference type="Gene3D" id="1.20.5.340">
    <property type="match status" value="1"/>
</dbReference>
<evidence type="ECO:0000256" key="5">
    <source>
        <dbReference type="ARBA" id="ARBA00023054"/>
    </source>
</evidence>
<keyword evidence="7" id="KW-0472">Membrane</keyword>
<dbReference type="Proteomes" id="UP000053573">
    <property type="component" value="Unassembled WGS sequence"/>
</dbReference>
<evidence type="ECO:0008006" key="12">
    <source>
        <dbReference type="Google" id="ProtNLM"/>
    </source>
</evidence>
<evidence type="ECO:0000256" key="3">
    <source>
        <dbReference type="ARBA" id="ARBA00022692"/>
    </source>
</evidence>
<evidence type="ECO:0000256" key="6">
    <source>
        <dbReference type="ARBA" id="ARBA00023128"/>
    </source>
</evidence>
<evidence type="ECO:0000256" key="9">
    <source>
        <dbReference type="SAM" id="MobiDB-lite"/>
    </source>
</evidence>